<keyword evidence="2" id="KW-0378">Hydrolase</keyword>
<dbReference type="Gene3D" id="3.40.50.1820">
    <property type="entry name" value="alpha/beta hydrolase"/>
    <property type="match status" value="1"/>
</dbReference>
<evidence type="ECO:0000313" key="2">
    <source>
        <dbReference type="EMBL" id="MTI29121.1"/>
    </source>
</evidence>
<feature type="domain" description="AB hydrolase-1" evidence="1">
    <location>
        <begin position="35"/>
        <end position="201"/>
    </location>
</feature>
<dbReference type="InterPro" id="IPR000073">
    <property type="entry name" value="AB_hydrolase_1"/>
</dbReference>
<proteinExistence type="predicted"/>
<dbReference type="RefSeq" id="WP_155177305.1">
    <property type="nucleotide sequence ID" value="NZ_BAAAFL010000022.1"/>
</dbReference>
<comment type="caution">
    <text evidence="2">The sequence shown here is derived from an EMBL/GenBank/DDBJ whole genome shotgun (WGS) entry which is preliminary data.</text>
</comment>
<gene>
    <name evidence="2" type="ORF">E1163_29440</name>
</gene>
<name>A0ABW9RYU0_9BACT</name>
<dbReference type="Proteomes" id="UP000798808">
    <property type="component" value="Unassembled WGS sequence"/>
</dbReference>
<protein>
    <submittedName>
        <fullName evidence="2">Alpha/beta hydrolase</fullName>
    </submittedName>
</protein>
<keyword evidence="3" id="KW-1185">Reference proteome</keyword>
<dbReference type="Pfam" id="PF12697">
    <property type="entry name" value="Abhydrolase_6"/>
    <property type="match status" value="1"/>
</dbReference>
<accession>A0ABW9RYU0</accession>
<dbReference type="GO" id="GO:0016787">
    <property type="term" value="F:hydrolase activity"/>
    <property type="evidence" value="ECO:0007669"/>
    <property type="project" value="UniProtKB-KW"/>
</dbReference>
<sequence>MTIYGIPGLGADERVFQYLQMDIVPIQWLAPLRRERLSDYVLRLIAQIDQTQPFVLLGVSFGGMVAVEMNKFIKPEKTIIISSAATHKELPQLARVVGKTGIIDLLPTWTLKPPSFLANYFFGIDTAEGKALLRSILKSTDIHFMKWAIKQIAHWQNENIPAKLVRIHGERDRLLKMHIGINYEEIWDGGHLMIVEKAHEVSLCIQKQMSVT</sequence>
<reference evidence="2 3" key="1">
    <citation type="submission" date="2019-02" db="EMBL/GenBank/DDBJ databases">
        <authorList>
            <person name="Goldberg S.R."/>
            <person name="Haltli B.A."/>
            <person name="Correa H."/>
            <person name="Russell K.G."/>
        </authorList>
    </citation>
    <scope>NUCLEOTIDE SEQUENCE [LARGE SCALE GENOMIC DNA]</scope>
    <source>
        <strain evidence="2 3">JCM 16186</strain>
    </source>
</reference>
<dbReference type="EMBL" id="SMLW01000679">
    <property type="protein sequence ID" value="MTI29121.1"/>
    <property type="molecule type" value="Genomic_DNA"/>
</dbReference>
<evidence type="ECO:0000313" key="3">
    <source>
        <dbReference type="Proteomes" id="UP000798808"/>
    </source>
</evidence>
<evidence type="ECO:0000259" key="1">
    <source>
        <dbReference type="Pfam" id="PF12697"/>
    </source>
</evidence>
<dbReference type="InterPro" id="IPR029058">
    <property type="entry name" value="AB_hydrolase_fold"/>
</dbReference>
<organism evidence="2 3">
    <name type="scientific">Fulvivirga kasyanovii</name>
    <dbReference type="NCBI Taxonomy" id="396812"/>
    <lineage>
        <taxon>Bacteria</taxon>
        <taxon>Pseudomonadati</taxon>
        <taxon>Bacteroidota</taxon>
        <taxon>Cytophagia</taxon>
        <taxon>Cytophagales</taxon>
        <taxon>Fulvivirgaceae</taxon>
        <taxon>Fulvivirga</taxon>
    </lineage>
</organism>
<dbReference type="SUPFAM" id="SSF53474">
    <property type="entry name" value="alpha/beta-Hydrolases"/>
    <property type="match status" value="1"/>
</dbReference>